<feature type="compositionally biased region" description="Polar residues" evidence="8">
    <location>
        <begin position="866"/>
        <end position="879"/>
    </location>
</feature>
<dbReference type="InterPro" id="IPR001251">
    <property type="entry name" value="CRAL-TRIO_dom"/>
</dbReference>
<dbReference type="SUPFAM" id="SSF52087">
    <property type="entry name" value="CRAL/TRIO domain"/>
    <property type="match status" value="1"/>
</dbReference>
<dbReference type="InterPro" id="IPR001667">
    <property type="entry name" value="DDH_dom"/>
</dbReference>
<keyword evidence="11" id="KW-1185">Reference proteome</keyword>
<evidence type="ECO:0000256" key="2">
    <source>
        <dbReference type="ARBA" id="ARBA00004496"/>
    </source>
</evidence>
<dbReference type="CDD" id="cd00170">
    <property type="entry name" value="SEC14"/>
    <property type="match status" value="1"/>
</dbReference>
<evidence type="ECO:0000256" key="5">
    <source>
        <dbReference type="ARBA" id="ARBA00022723"/>
    </source>
</evidence>
<dbReference type="InterPro" id="IPR036865">
    <property type="entry name" value="CRAL-TRIO_dom_sf"/>
</dbReference>
<sequence>MDRFLLECKRNLEKIDSFTKVHVVLGNESCDLDSAVSAIVTAYLLHELQPVTSLLVVPVLNVARKDVRLRTEVTYFFEQVEIPLDSVVCRDEIDLKKLHSQSKLSLTLVDHNLLPKEDAELQGAVQEIIDHHRLETSHRCDKTVEMVGSCCTLVAEKLLHSKPELASPQVALLLYGTILLDTVCLSESARKTTAKDLEMVSRLQALLPELNKEEVFKPLCRAKSNVDGLCLDELLRKDLKVVCSSAKRIAISSVPGEIKSICQENTMEAELGKFCETHGYSALIILTIAVEEKSNCVQRQLAVFSSDIMLKQQLTSTLLAVGDPSLDLQVSHMSTDHLITFVQGNAQASRKVVLPVVRKFLSTLEDNVLPKMNDLCPQSNGSLAVNNQSCAATTASSPEDTALRDPPFSPSDSSNSMSETAKDGGTEKLNDGSLSVASDADAPSQAAFLYRAQTVDFPDSPHLRSTQRKTGSTCAEDETDDEVLSRGDHMSVSETRRAPTEVSSLELSQPLSLASELQEYYEDSLLSGRMAVPMFDKTAFSVPRVGSSSPEFEAESEEGAPASEPSFLEPLQNGDCNAFVKHSTPNVSKASIGREGDEECSDDVARINLHNFPPPFDRGDSFLFEEKASGEIPDEGLLAKIRSCFDEEKIKDGYILSGRLQDLLTPKEVDEIVNNYVSYSSFIDDNILEAVVELAGGSHSLKNGGSQGREKKVIVPNLEPFTDESSDIVVVAYEEDSCSPPPRESVNKSESLAPQSVAHCGAGDCHSTAEPEGFHSLKRIDVEESVLKKLENLTGEGMPSRFTAESSRSLSSLPADLSCDQRVVKVNAAHSDPELPVTVCLEQSFNSDGASMPPSEVVSEEKQENDSSTPAERPSSLSGTGRHRRKIRVNPDILRAQIGLDDDQKSLSSMSNKSDGDVFSPADDLATPDIETPDELGDSVLGRDDSTLSDSIPEMSAREEYAEERSWKTCNVGGVERKIDMRVIDPYKKVLSHGGYFGEDRQAIIVFSACHLPDRCRRDYDYVMDNLFLYVLSTLDQLVVDSYVLVYLHGATERSKMPSFGWLKRCYQMIDRRLRKNLKGLYLVHPTFWLKTIVIMTRPFISSKFSRKLQFVYNLEELSCLVPLDHVVIPDKVKQLEFENMIKEKKRKLGNRKVLPGPKVVADDVS</sequence>
<dbReference type="Pfam" id="PF13716">
    <property type="entry name" value="CRAL_TRIO_2"/>
    <property type="match status" value="1"/>
</dbReference>
<dbReference type="Pfam" id="PF02833">
    <property type="entry name" value="DHHA2"/>
    <property type="match status" value="1"/>
</dbReference>
<dbReference type="InterPro" id="IPR038222">
    <property type="entry name" value="DHHA2_dom_sf"/>
</dbReference>
<dbReference type="Gene3D" id="3.40.525.10">
    <property type="entry name" value="CRAL-TRIO lipid binding domain"/>
    <property type="match status" value="1"/>
</dbReference>
<feature type="compositionally biased region" description="Polar residues" evidence="8">
    <location>
        <begin position="390"/>
        <end position="399"/>
    </location>
</feature>
<comment type="subcellular location">
    <subcellularLocation>
        <location evidence="2">Cytoplasm</location>
    </subcellularLocation>
</comment>
<comment type="cofactor">
    <cofactor evidence="1">
        <name>Mn(2+)</name>
        <dbReference type="ChEBI" id="CHEBI:29035"/>
    </cofactor>
</comment>
<dbReference type="SMART" id="SM00516">
    <property type="entry name" value="SEC14"/>
    <property type="match status" value="1"/>
</dbReference>
<dbReference type="InterPro" id="IPR022181">
    <property type="entry name" value="Bcl2-/adenovirus-E1B"/>
</dbReference>
<evidence type="ECO:0000256" key="8">
    <source>
        <dbReference type="SAM" id="MobiDB-lite"/>
    </source>
</evidence>
<keyword evidence="7" id="KW-0464">Manganese</keyword>
<feature type="domain" description="CRAL-TRIO" evidence="9">
    <location>
        <begin position="980"/>
        <end position="1141"/>
    </location>
</feature>
<dbReference type="Gene3D" id="3.10.310.20">
    <property type="entry name" value="DHHA2 domain"/>
    <property type="match status" value="1"/>
</dbReference>
<keyword evidence="5" id="KW-0479">Metal-binding</keyword>
<feature type="region of interest" description="Disordered" evidence="8">
    <location>
        <begin position="543"/>
        <end position="568"/>
    </location>
</feature>
<comment type="similarity">
    <text evidence="3">Belongs to the PPase class C family. Prune subfamily.</text>
</comment>
<feature type="compositionally biased region" description="Basic and acidic residues" evidence="8">
    <location>
        <begin position="420"/>
        <end position="430"/>
    </location>
</feature>
<dbReference type="FunFam" id="3.40.525.10:FF:000001">
    <property type="entry name" value="BCL2/adenovirus E1B protein-interacting protein 2"/>
    <property type="match status" value="1"/>
</dbReference>
<dbReference type="PROSITE" id="PS50191">
    <property type="entry name" value="CRAL_TRIO"/>
    <property type="match status" value="1"/>
</dbReference>
<proteinExistence type="inferred from homology"/>
<evidence type="ECO:0000256" key="7">
    <source>
        <dbReference type="ARBA" id="ARBA00023211"/>
    </source>
</evidence>
<evidence type="ECO:0000256" key="4">
    <source>
        <dbReference type="ARBA" id="ARBA00022490"/>
    </source>
</evidence>
<gene>
    <name evidence="10" type="ORF">V5799_032980</name>
</gene>
<reference evidence="10 11" key="1">
    <citation type="journal article" date="2023" name="Arcadia Sci">
        <title>De novo assembly of a long-read Amblyomma americanum tick genome.</title>
        <authorList>
            <person name="Chou S."/>
            <person name="Poskanzer K.E."/>
            <person name="Rollins M."/>
            <person name="Thuy-Boun P.S."/>
        </authorList>
    </citation>
    <scope>NUCLEOTIDE SEQUENCE [LARGE SCALE GENOMIC DNA]</scope>
    <source>
        <strain evidence="10">F_SG_1</strain>
        <tissue evidence="10">Salivary glands</tissue>
    </source>
</reference>
<evidence type="ECO:0000313" key="11">
    <source>
        <dbReference type="Proteomes" id="UP001321473"/>
    </source>
</evidence>
<feature type="region of interest" description="Disordered" evidence="8">
    <location>
        <begin position="846"/>
        <end position="950"/>
    </location>
</feature>
<comment type="caution">
    <text evidence="10">The sequence shown here is derived from an EMBL/GenBank/DDBJ whole genome shotgun (WGS) entry which is preliminary data.</text>
</comment>
<dbReference type="SUPFAM" id="SSF64182">
    <property type="entry name" value="DHH phosphoesterases"/>
    <property type="match status" value="1"/>
</dbReference>
<dbReference type="AlphaFoldDB" id="A0AAQ4DPM2"/>
<evidence type="ECO:0000256" key="6">
    <source>
        <dbReference type="ARBA" id="ARBA00022801"/>
    </source>
</evidence>
<dbReference type="Pfam" id="PF01368">
    <property type="entry name" value="DHH"/>
    <property type="match status" value="1"/>
</dbReference>
<dbReference type="SMART" id="SM01131">
    <property type="entry name" value="DHHA2"/>
    <property type="match status" value="1"/>
</dbReference>
<dbReference type="FunFam" id="3.90.1640.10:FF:000003">
    <property type="entry name" value="Prune homolog 2 with BCH domain"/>
    <property type="match status" value="1"/>
</dbReference>
<keyword evidence="4" id="KW-0963">Cytoplasm</keyword>
<dbReference type="Pfam" id="PF12496">
    <property type="entry name" value="BNIP2"/>
    <property type="match status" value="1"/>
</dbReference>
<dbReference type="GO" id="GO:0046872">
    <property type="term" value="F:metal ion binding"/>
    <property type="evidence" value="ECO:0007669"/>
    <property type="project" value="UniProtKB-KW"/>
</dbReference>
<feature type="region of interest" description="Disordered" evidence="8">
    <location>
        <begin position="457"/>
        <end position="503"/>
    </location>
</feature>
<dbReference type="Gene3D" id="3.90.1640.10">
    <property type="entry name" value="inorganic pyrophosphatase (n-terminal core)"/>
    <property type="match status" value="1"/>
</dbReference>
<keyword evidence="6" id="KW-0378">Hydrolase</keyword>
<dbReference type="GO" id="GO:0004309">
    <property type="term" value="F:exopolyphosphatase activity"/>
    <property type="evidence" value="ECO:0007669"/>
    <property type="project" value="TreeGrafter"/>
</dbReference>
<dbReference type="InterPro" id="IPR038763">
    <property type="entry name" value="DHH_sf"/>
</dbReference>
<dbReference type="InterPro" id="IPR004097">
    <property type="entry name" value="DHHA2"/>
</dbReference>
<name>A0AAQ4DPM2_AMBAM</name>
<dbReference type="PANTHER" id="PTHR12112">
    <property type="entry name" value="BNIP - RELATED"/>
    <property type="match status" value="1"/>
</dbReference>
<accession>A0AAQ4DPM2</accession>
<dbReference type="Proteomes" id="UP001321473">
    <property type="component" value="Unassembled WGS sequence"/>
</dbReference>
<dbReference type="GO" id="GO:0005737">
    <property type="term" value="C:cytoplasm"/>
    <property type="evidence" value="ECO:0007669"/>
    <property type="project" value="UniProtKB-SubCell"/>
</dbReference>
<feature type="region of interest" description="Disordered" evidence="8">
    <location>
        <begin position="390"/>
        <end position="438"/>
    </location>
</feature>
<evidence type="ECO:0000256" key="3">
    <source>
        <dbReference type="ARBA" id="ARBA00010331"/>
    </source>
</evidence>
<dbReference type="PANTHER" id="PTHR12112:SF39">
    <property type="entry name" value="EG:152A3.5 PROTEIN (FBGN0003116_PN PROTEIN)"/>
    <property type="match status" value="1"/>
</dbReference>
<evidence type="ECO:0000256" key="1">
    <source>
        <dbReference type="ARBA" id="ARBA00001936"/>
    </source>
</evidence>
<evidence type="ECO:0000313" key="10">
    <source>
        <dbReference type="EMBL" id="KAK8764412.1"/>
    </source>
</evidence>
<feature type="compositionally biased region" description="Basic and acidic residues" evidence="8">
    <location>
        <begin position="483"/>
        <end position="499"/>
    </location>
</feature>
<evidence type="ECO:0000259" key="9">
    <source>
        <dbReference type="PROSITE" id="PS50191"/>
    </source>
</evidence>
<protein>
    <recommendedName>
        <fullName evidence="9">CRAL-TRIO domain-containing protein</fullName>
    </recommendedName>
</protein>
<organism evidence="10 11">
    <name type="scientific">Amblyomma americanum</name>
    <name type="common">Lone star tick</name>
    <dbReference type="NCBI Taxonomy" id="6943"/>
    <lineage>
        <taxon>Eukaryota</taxon>
        <taxon>Metazoa</taxon>
        <taxon>Ecdysozoa</taxon>
        <taxon>Arthropoda</taxon>
        <taxon>Chelicerata</taxon>
        <taxon>Arachnida</taxon>
        <taxon>Acari</taxon>
        <taxon>Parasitiformes</taxon>
        <taxon>Ixodida</taxon>
        <taxon>Ixodoidea</taxon>
        <taxon>Ixodidae</taxon>
        <taxon>Amblyomminae</taxon>
        <taxon>Amblyomma</taxon>
    </lineage>
</organism>
<dbReference type="EMBL" id="JARKHS020028291">
    <property type="protein sequence ID" value="KAK8764412.1"/>
    <property type="molecule type" value="Genomic_DNA"/>
</dbReference>